<evidence type="ECO:0000313" key="1">
    <source>
        <dbReference type="EMBL" id="ETN83748.1"/>
    </source>
</evidence>
<dbReference type="AlphaFoldDB" id="W2TPQ8"/>
<organism evidence="1 2">
    <name type="scientific">Necator americanus</name>
    <name type="common">Human hookworm</name>
    <dbReference type="NCBI Taxonomy" id="51031"/>
    <lineage>
        <taxon>Eukaryota</taxon>
        <taxon>Metazoa</taxon>
        <taxon>Ecdysozoa</taxon>
        <taxon>Nematoda</taxon>
        <taxon>Chromadorea</taxon>
        <taxon>Rhabditida</taxon>
        <taxon>Rhabditina</taxon>
        <taxon>Rhabditomorpha</taxon>
        <taxon>Strongyloidea</taxon>
        <taxon>Ancylostomatidae</taxon>
        <taxon>Bunostominae</taxon>
        <taxon>Necator</taxon>
    </lineage>
</organism>
<accession>W2TPQ8</accession>
<proteinExistence type="predicted"/>
<reference evidence="2" key="1">
    <citation type="journal article" date="2014" name="Nat. Genet.">
        <title>Genome of the human hookworm Necator americanus.</title>
        <authorList>
            <person name="Tang Y.T."/>
            <person name="Gao X."/>
            <person name="Rosa B.A."/>
            <person name="Abubucker S."/>
            <person name="Hallsworth-Pepin K."/>
            <person name="Martin J."/>
            <person name="Tyagi R."/>
            <person name="Heizer E."/>
            <person name="Zhang X."/>
            <person name="Bhonagiri-Palsikar V."/>
            <person name="Minx P."/>
            <person name="Warren W.C."/>
            <person name="Wang Q."/>
            <person name="Zhan B."/>
            <person name="Hotez P.J."/>
            <person name="Sternberg P.W."/>
            <person name="Dougall A."/>
            <person name="Gaze S.T."/>
            <person name="Mulvenna J."/>
            <person name="Sotillo J."/>
            <person name="Ranganathan S."/>
            <person name="Rabelo E.M."/>
            <person name="Wilson R.K."/>
            <person name="Felgner P.L."/>
            <person name="Bethony J."/>
            <person name="Hawdon J.M."/>
            <person name="Gasser R.B."/>
            <person name="Loukas A."/>
            <person name="Mitreva M."/>
        </authorList>
    </citation>
    <scope>NUCLEOTIDE SEQUENCE [LARGE SCALE GENOMIC DNA]</scope>
</reference>
<name>W2TPQ8_NECAM</name>
<dbReference type="EMBL" id="KI658107">
    <property type="protein sequence ID" value="ETN83748.1"/>
    <property type="molecule type" value="Genomic_DNA"/>
</dbReference>
<gene>
    <name evidence="1" type="ORF">NECAME_07235</name>
</gene>
<dbReference type="Proteomes" id="UP000053676">
    <property type="component" value="Unassembled WGS sequence"/>
</dbReference>
<protein>
    <submittedName>
        <fullName evidence="1">Uncharacterized protein</fullName>
    </submittedName>
</protein>
<evidence type="ECO:0000313" key="2">
    <source>
        <dbReference type="Proteomes" id="UP000053676"/>
    </source>
</evidence>
<keyword evidence="2" id="KW-1185">Reference proteome</keyword>
<dbReference type="KEGG" id="nai:NECAME_07235"/>
<sequence>MQVLGHCLSKLQIKSVSEIHLRGEYISFRALNIADPPLLVLECTAVLEFGTLDKVNRVKRFTFTGTSSRVTNERYMSDVDK</sequence>